<dbReference type="KEGG" id="dfs:HGD76_01355"/>
<evidence type="ECO:0000313" key="9">
    <source>
        <dbReference type="Proteomes" id="UP000502433"/>
    </source>
</evidence>
<dbReference type="InterPro" id="IPR050953">
    <property type="entry name" value="N4_N6_ade-DNA_methylase"/>
</dbReference>
<evidence type="ECO:0000256" key="3">
    <source>
        <dbReference type="ARBA" id="ARBA00022603"/>
    </source>
</evidence>
<dbReference type="GO" id="GO:0006304">
    <property type="term" value="P:DNA modification"/>
    <property type="evidence" value="ECO:0007669"/>
    <property type="project" value="InterPro"/>
</dbReference>
<evidence type="ECO:0000313" key="8">
    <source>
        <dbReference type="EMBL" id="QJB43082.1"/>
    </source>
</evidence>
<dbReference type="Pfam" id="PF07669">
    <property type="entry name" value="Eco57I"/>
    <property type="match status" value="1"/>
</dbReference>
<dbReference type="AlphaFoldDB" id="A0A6H2BU18"/>
<evidence type="ECO:0000256" key="1">
    <source>
        <dbReference type="ARBA" id="ARBA00006594"/>
    </source>
</evidence>
<evidence type="ECO:0000256" key="6">
    <source>
        <dbReference type="ARBA" id="ARBA00047942"/>
    </source>
</evidence>
<dbReference type="Proteomes" id="UP000502433">
    <property type="component" value="Chromosome"/>
</dbReference>
<dbReference type="InterPro" id="IPR011639">
    <property type="entry name" value="MethylTrfase_TaqI-like_dom"/>
</dbReference>
<keyword evidence="3 8" id="KW-0489">Methyltransferase</keyword>
<dbReference type="GO" id="GO:0032259">
    <property type="term" value="P:methylation"/>
    <property type="evidence" value="ECO:0007669"/>
    <property type="project" value="UniProtKB-KW"/>
</dbReference>
<name>A0A6H2BU18_DOLFA</name>
<evidence type="ECO:0000256" key="2">
    <source>
        <dbReference type="ARBA" id="ARBA00011900"/>
    </source>
</evidence>
<keyword evidence="5" id="KW-0949">S-adenosyl-L-methionine</keyword>
<dbReference type="EC" id="2.1.1.72" evidence="2"/>
<dbReference type="PANTHER" id="PTHR33841">
    <property type="entry name" value="DNA METHYLTRANSFERASE YEEA-RELATED"/>
    <property type="match status" value="1"/>
</dbReference>
<dbReference type="Gene3D" id="3.40.50.150">
    <property type="entry name" value="Vaccinia Virus protein VP39"/>
    <property type="match status" value="1"/>
</dbReference>
<evidence type="ECO:0000256" key="4">
    <source>
        <dbReference type="ARBA" id="ARBA00022679"/>
    </source>
</evidence>
<dbReference type="PANTHER" id="PTHR33841:SF5">
    <property type="entry name" value="DNA METHYLASE (MODIFICATION METHYLASE) (METHYLTRANSFERASE)-RELATED"/>
    <property type="match status" value="1"/>
</dbReference>
<sequence length="1121" mass="128699">MPKNSRSPKQHLNPLEKWLALEWNRPERSYNPDVRDFLAGLLDYPKDHVVTEDAAGGGYADIKLLTHEKIAWVVGDLKKDDKELTTETGRQKLWNQKRKYVEGLTRYVVFLTAHYLWIVMPTGDAVQELENPIYLSNITFEELRETLKFISYSQASHNNQWQTFIEGNLPYIYLKLDANDTLNQLRRDLQISFTELNAAAEGVIADLSRNYEYFKQQEKEAEGNLASATTDSRDRAMMRLKRKFNFERHLCEDILPQFEAQYGREINAKDKQTQERIKEAFAADSVAVLIARVLFLRLVEDLGLTNRRRLSNGGPQDWSAFVDHLIGDAKALVKLVAEDLGRLYHEPFEQNVFDWIYETNGALNEALQRLILRFNAYDFSGLSEEILGDIYQAFLPAAKRKRLGEFYTPPTIVDWLLEQTVFRHEEGKLLDPSCGSGSFLVRYVHRCLEDAKARGLDVDFVLQELQKNVWGFDLNPFAAFISHFQLMWAMIRFKPSRNQTDIPNIYVYNLNSLLRDDDLVSILGEDFLSPGSLERDRSQWKYILGNPPYIRAERVKYGEEMKGLWQQVWGQNADTGLVFLYRSLTKWLEPGGFLGMVVSGGYANSEAAAKVWKLLYPRQNAALRKIVWLEFAGKQWDANVIPMLLVIEKTSAQEDDEIEVYVPSNWGKNEQVLIFTFFVLIQGGLHQLASLLLQQDLPVKVRYADFFDAKISPRITAIDPSNPTEGLWGDYLLPLLHPHDVPILKKLYPNGNGGKVVELKEAVAKQTSGNNRPFWFTYGIQVGKNAQVTESSTGNRSIQILKGRNLSIGWYGEPEGWINLEDVQKPSIWRDRIHSTFIAVPTLTKALFSSVVYTQDIAAHNTVILALPKIDGPAAESIAAFINSKLVRFYSLIKMRTAVLEGSSRTTIYPRTLEALPWVRNLPSDIEQQLVDGYNNLARLASIARNNPNEWLLSEVEKQIVTSRYRLSDRRLGLNFSSWSTEDVLAEELTLDGNCIRADLFSLELVDADLAELVYLLLTNSTDETISKATIQKLNVPQDYTTLMQNYRQRFADFQEVESDFFNALNQIDETVYTMFNITDREKDHIENRLGSFPLNKLQPRYPWQTVRPRSIKAYTEDRFA</sequence>
<evidence type="ECO:0000259" key="7">
    <source>
        <dbReference type="Pfam" id="PF07669"/>
    </source>
</evidence>
<gene>
    <name evidence="8" type="ORF">HGD76_01355</name>
</gene>
<protein>
    <recommendedName>
        <fullName evidence="2">site-specific DNA-methyltransferase (adenine-specific)</fullName>
        <ecNumber evidence="2">2.1.1.72</ecNumber>
    </recommendedName>
</protein>
<comment type="catalytic activity">
    <reaction evidence="6">
        <text>a 2'-deoxyadenosine in DNA + S-adenosyl-L-methionine = an N(6)-methyl-2'-deoxyadenosine in DNA + S-adenosyl-L-homocysteine + H(+)</text>
        <dbReference type="Rhea" id="RHEA:15197"/>
        <dbReference type="Rhea" id="RHEA-COMP:12418"/>
        <dbReference type="Rhea" id="RHEA-COMP:12419"/>
        <dbReference type="ChEBI" id="CHEBI:15378"/>
        <dbReference type="ChEBI" id="CHEBI:57856"/>
        <dbReference type="ChEBI" id="CHEBI:59789"/>
        <dbReference type="ChEBI" id="CHEBI:90615"/>
        <dbReference type="ChEBI" id="CHEBI:90616"/>
        <dbReference type="EC" id="2.1.1.72"/>
    </reaction>
</comment>
<dbReference type="InterPro" id="IPR029063">
    <property type="entry name" value="SAM-dependent_MTases_sf"/>
</dbReference>
<keyword evidence="4 8" id="KW-0808">Transferase</keyword>
<accession>A0A6H2BU18</accession>
<dbReference type="EMBL" id="CP051206">
    <property type="protein sequence ID" value="QJB43082.1"/>
    <property type="molecule type" value="Genomic_DNA"/>
</dbReference>
<organism evidence="8 9">
    <name type="scientific">Dolichospermum flos-aquae CCAP 1403/13F</name>
    <dbReference type="NCBI Taxonomy" id="315271"/>
    <lineage>
        <taxon>Bacteria</taxon>
        <taxon>Bacillati</taxon>
        <taxon>Cyanobacteriota</taxon>
        <taxon>Cyanophyceae</taxon>
        <taxon>Nostocales</taxon>
        <taxon>Aphanizomenonaceae</taxon>
        <taxon>Dolichospermum</taxon>
    </lineage>
</organism>
<reference evidence="8 9" key="2">
    <citation type="submission" date="2020-04" db="EMBL/GenBank/DDBJ databases">
        <authorList>
            <person name="Fomenkov A."/>
            <person name="Anton B.P."/>
            <person name="Roberts R.J."/>
        </authorList>
    </citation>
    <scope>NUCLEOTIDE SEQUENCE [LARGE SCALE GENOMIC DNA]</scope>
    <source>
        <strain evidence="8 9">CCAP 1403/13f</strain>
    </source>
</reference>
<dbReference type="SUPFAM" id="SSF53335">
    <property type="entry name" value="S-adenosyl-L-methionine-dependent methyltransferases"/>
    <property type="match status" value="1"/>
</dbReference>
<dbReference type="PRINTS" id="PR00507">
    <property type="entry name" value="N12N6MTFRASE"/>
</dbReference>
<feature type="domain" description="Type II methyltransferase M.TaqI-like" evidence="7">
    <location>
        <begin position="467"/>
        <end position="613"/>
    </location>
</feature>
<comment type="similarity">
    <text evidence="1">Belongs to the N(4)/N(6)-methyltransferase family.</text>
</comment>
<reference evidence="8 9" key="1">
    <citation type="submission" date="2020-04" db="EMBL/GenBank/DDBJ databases">
        <title>Genome-Wide Identification of 5-Methylcytosine Sites in Bacterial Genomes By High-Throughput Sequencing of MspJI Restriction Fragments.</title>
        <authorList>
            <person name="Wu V."/>
        </authorList>
    </citation>
    <scope>NUCLEOTIDE SEQUENCE [LARGE SCALE GENOMIC DNA]</scope>
    <source>
        <strain evidence="8 9">CCAP 1403/13f</strain>
    </source>
</reference>
<proteinExistence type="inferred from homology"/>
<evidence type="ECO:0000256" key="5">
    <source>
        <dbReference type="ARBA" id="ARBA00022691"/>
    </source>
</evidence>
<dbReference type="GO" id="GO:0009007">
    <property type="term" value="F:site-specific DNA-methyltransferase (adenine-specific) activity"/>
    <property type="evidence" value="ECO:0007669"/>
    <property type="project" value="UniProtKB-EC"/>
</dbReference>
<dbReference type="RefSeq" id="WP_168694744.1">
    <property type="nucleotide sequence ID" value="NZ_CP051206.1"/>
</dbReference>